<feature type="region of interest" description="Disordered" evidence="1">
    <location>
        <begin position="1"/>
        <end position="24"/>
    </location>
</feature>
<protein>
    <recommendedName>
        <fullName evidence="5">DUF4230 domain-containing protein</fullName>
    </recommendedName>
</protein>
<comment type="caution">
    <text evidence="3">The sequence shown here is derived from an EMBL/GenBank/DDBJ whole genome shotgun (WGS) entry which is preliminary data.</text>
</comment>
<reference evidence="3 4" key="1">
    <citation type="submission" date="2023-07" db="EMBL/GenBank/DDBJ databases">
        <title>Sequencing the genomes of 1000 actinobacteria strains.</title>
        <authorList>
            <person name="Klenk H.-P."/>
        </authorList>
    </citation>
    <scope>NUCLEOTIDE SEQUENCE [LARGE SCALE GENOMIC DNA]</scope>
    <source>
        <strain evidence="3 4">DSM 17163</strain>
    </source>
</reference>
<evidence type="ECO:0000256" key="1">
    <source>
        <dbReference type="SAM" id="MobiDB-lite"/>
    </source>
</evidence>
<dbReference type="Pfam" id="PF14014">
    <property type="entry name" value="DUF4230"/>
    <property type="match status" value="1"/>
</dbReference>
<sequence>MAEETKQVNANWDHSQSGRKNSSRRHSPLTVIFAVIAIVSLMVTAWALSARGQESEPEITSTTILNSFSDVSDLVTQEYGFSGVGHFEDSGRKFFRWDVPFTGKSFLITYSGVVTAGIDFSEVNVKLDNESERITVLLTEPRVLSAVIDPDSVVQYDQSHNPVNQIAVDDVTGMLSELTDGHRQEAINGGLLTRAEKQAELLLYNQVELTIRGTEAESYEIVFQWRRTE</sequence>
<name>A0ABT9NEX2_9ACTO</name>
<accession>A0ABT9NEX2</accession>
<evidence type="ECO:0008006" key="5">
    <source>
        <dbReference type="Google" id="ProtNLM"/>
    </source>
</evidence>
<keyword evidence="2" id="KW-0812">Transmembrane</keyword>
<keyword evidence="2" id="KW-0472">Membrane</keyword>
<evidence type="ECO:0000256" key="2">
    <source>
        <dbReference type="SAM" id="Phobius"/>
    </source>
</evidence>
<dbReference type="RefSeq" id="WP_307682016.1">
    <property type="nucleotide sequence ID" value="NZ_JAUSQX010000001.1"/>
</dbReference>
<dbReference type="EMBL" id="JAUSQX010000001">
    <property type="protein sequence ID" value="MDP9805755.1"/>
    <property type="molecule type" value="Genomic_DNA"/>
</dbReference>
<dbReference type="Proteomes" id="UP001243212">
    <property type="component" value="Unassembled WGS sequence"/>
</dbReference>
<keyword evidence="4" id="KW-1185">Reference proteome</keyword>
<gene>
    <name evidence="3" type="ORF">J2S70_000337</name>
</gene>
<keyword evidence="2" id="KW-1133">Transmembrane helix</keyword>
<proteinExistence type="predicted"/>
<feature type="compositionally biased region" description="Polar residues" evidence="1">
    <location>
        <begin position="7"/>
        <end position="20"/>
    </location>
</feature>
<evidence type="ECO:0000313" key="3">
    <source>
        <dbReference type="EMBL" id="MDP9805755.1"/>
    </source>
</evidence>
<dbReference type="InterPro" id="IPR025324">
    <property type="entry name" value="DUF4230"/>
</dbReference>
<organism evidence="3 4">
    <name type="scientific">Trueperella bonasi</name>
    <dbReference type="NCBI Taxonomy" id="312286"/>
    <lineage>
        <taxon>Bacteria</taxon>
        <taxon>Bacillati</taxon>
        <taxon>Actinomycetota</taxon>
        <taxon>Actinomycetes</taxon>
        <taxon>Actinomycetales</taxon>
        <taxon>Actinomycetaceae</taxon>
        <taxon>Trueperella</taxon>
    </lineage>
</organism>
<feature type="transmembrane region" description="Helical" evidence="2">
    <location>
        <begin position="29"/>
        <end position="48"/>
    </location>
</feature>
<evidence type="ECO:0000313" key="4">
    <source>
        <dbReference type="Proteomes" id="UP001243212"/>
    </source>
</evidence>